<evidence type="ECO:0000313" key="3">
    <source>
        <dbReference type="EMBL" id="MTH59760.1"/>
    </source>
</evidence>
<evidence type="ECO:0000256" key="2">
    <source>
        <dbReference type="SAM" id="Phobius"/>
    </source>
</evidence>
<dbReference type="EMBL" id="WMIG01000004">
    <property type="protein sequence ID" value="MTH59760.1"/>
    <property type="molecule type" value="Genomic_DNA"/>
</dbReference>
<dbReference type="AlphaFoldDB" id="A0A844HIK0"/>
<proteinExistence type="predicted"/>
<dbReference type="RefSeq" id="WP_155039687.1">
    <property type="nucleotide sequence ID" value="NZ_JBHGCD010000020.1"/>
</dbReference>
<keyword evidence="2" id="KW-0812">Transmembrane</keyword>
<protein>
    <submittedName>
        <fullName evidence="3">Uncharacterized protein</fullName>
    </submittedName>
</protein>
<reference evidence="3 4" key="1">
    <citation type="submission" date="2019-11" db="EMBL/GenBank/DDBJ databases">
        <authorList>
            <person name="Dong K."/>
        </authorList>
    </citation>
    <scope>NUCLEOTIDE SEQUENCE [LARGE SCALE GENOMIC DNA]</scope>
    <source>
        <strain evidence="3 4">NBRC 112902</strain>
    </source>
</reference>
<gene>
    <name evidence="3" type="ORF">GL300_11125</name>
</gene>
<dbReference type="Proteomes" id="UP000449846">
    <property type="component" value="Unassembled WGS sequence"/>
</dbReference>
<name>A0A844HIK0_9RHOB</name>
<organism evidence="3 4">
    <name type="scientific">Paracoccus litorisediminis</name>
    <dbReference type="NCBI Taxonomy" id="2006130"/>
    <lineage>
        <taxon>Bacteria</taxon>
        <taxon>Pseudomonadati</taxon>
        <taxon>Pseudomonadota</taxon>
        <taxon>Alphaproteobacteria</taxon>
        <taxon>Rhodobacterales</taxon>
        <taxon>Paracoccaceae</taxon>
        <taxon>Paracoccus</taxon>
    </lineage>
</organism>
<feature type="region of interest" description="Disordered" evidence="1">
    <location>
        <begin position="48"/>
        <end position="72"/>
    </location>
</feature>
<evidence type="ECO:0000313" key="4">
    <source>
        <dbReference type="Proteomes" id="UP000449846"/>
    </source>
</evidence>
<keyword evidence="4" id="KW-1185">Reference proteome</keyword>
<keyword evidence="2" id="KW-1133">Transmembrane helix</keyword>
<keyword evidence="2" id="KW-0472">Membrane</keyword>
<feature type="compositionally biased region" description="Low complexity" evidence="1">
    <location>
        <begin position="63"/>
        <end position="72"/>
    </location>
</feature>
<comment type="caution">
    <text evidence="3">The sequence shown here is derived from an EMBL/GenBank/DDBJ whole genome shotgun (WGS) entry which is preliminary data.</text>
</comment>
<sequence length="72" mass="7656">MANEDPDSIPEQVRQNRPFFLVFALAFVIAAGTFMYVLSRDTESRDIERNLPTAPAPAPAAAPPAGTAPAAN</sequence>
<evidence type="ECO:0000256" key="1">
    <source>
        <dbReference type="SAM" id="MobiDB-lite"/>
    </source>
</evidence>
<accession>A0A844HIK0</accession>
<feature type="transmembrane region" description="Helical" evidence="2">
    <location>
        <begin position="20"/>
        <end position="39"/>
    </location>
</feature>